<organism evidence="1 2">
    <name type="scientific">Prunus armeniaca</name>
    <name type="common">Apricot</name>
    <name type="synonym">Armeniaca vulgaris</name>
    <dbReference type="NCBI Taxonomy" id="36596"/>
    <lineage>
        <taxon>Eukaryota</taxon>
        <taxon>Viridiplantae</taxon>
        <taxon>Streptophyta</taxon>
        <taxon>Embryophyta</taxon>
        <taxon>Tracheophyta</taxon>
        <taxon>Spermatophyta</taxon>
        <taxon>Magnoliopsida</taxon>
        <taxon>eudicotyledons</taxon>
        <taxon>Gunneridae</taxon>
        <taxon>Pentapetalae</taxon>
        <taxon>rosids</taxon>
        <taxon>fabids</taxon>
        <taxon>Rosales</taxon>
        <taxon>Rosaceae</taxon>
        <taxon>Amygdaloideae</taxon>
        <taxon>Amygdaleae</taxon>
        <taxon>Prunus</taxon>
    </lineage>
</organism>
<dbReference type="Proteomes" id="UP000507222">
    <property type="component" value="Unassembled WGS sequence"/>
</dbReference>
<accession>A0A6J5U3H2</accession>
<proteinExistence type="predicted"/>
<name>A0A6J5U3H2_PRUAR</name>
<evidence type="ECO:0000313" key="2">
    <source>
        <dbReference type="Proteomes" id="UP000507222"/>
    </source>
</evidence>
<protein>
    <submittedName>
        <fullName evidence="1">Uncharacterized protein</fullName>
    </submittedName>
</protein>
<gene>
    <name evidence="1" type="ORF">CURHAP_LOCUS15381</name>
</gene>
<evidence type="ECO:0000313" key="1">
    <source>
        <dbReference type="EMBL" id="CAB4269655.1"/>
    </source>
</evidence>
<dbReference type="EMBL" id="CAEKDK010000002">
    <property type="protein sequence ID" value="CAB4269655.1"/>
    <property type="molecule type" value="Genomic_DNA"/>
</dbReference>
<reference evidence="1 2" key="1">
    <citation type="submission" date="2020-05" db="EMBL/GenBank/DDBJ databases">
        <authorList>
            <person name="Campoy J."/>
            <person name="Schneeberger K."/>
            <person name="Spophaly S."/>
        </authorList>
    </citation>
    <scope>NUCLEOTIDE SEQUENCE [LARGE SCALE GENOMIC DNA]</scope>
    <source>
        <strain evidence="1">PruArmRojPasFocal</strain>
    </source>
</reference>
<dbReference type="AlphaFoldDB" id="A0A6J5U3H2"/>
<sequence>MVVVGLWRLWKSRKKGVFEGTHVDPMETLQTFFAQCQECQEMLDSQAPQFGDLPGPPEEVHKV</sequence>